<feature type="compositionally biased region" description="Basic and acidic residues" evidence="1">
    <location>
        <begin position="97"/>
        <end position="108"/>
    </location>
</feature>
<dbReference type="AlphaFoldDB" id="A0A7R9BH97"/>
<reference evidence="4" key="1">
    <citation type="submission" date="2020-11" db="EMBL/GenBank/DDBJ databases">
        <authorList>
            <person name="Tran Van P."/>
        </authorList>
    </citation>
    <scope>NUCLEOTIDE SEQUENCE</scope>
</reference>
<sequence>MALIEGFGDEVLCIFALVFVIMVAAVVWASTSVSDRPRAAVELSDPGVRSSVNPLLLMSDEHLLGGAVGDIPTSESPGNQSESNPATGEPEVGPEAEPSRPEDDVGSHPDAIKIKLKYVNDSDKSVSGRLGEKLSDFKRRNFRPDITAGKFVRLIFQGRLLSNDDDTLAQHGLFDNCVVHCHVSNNHPRAQQPQASVDATHPAFHHFNDAAILAQGEFEIELGNWMMPVGGFLLSILWAYWYQFGHFFSFLATICLTVLTGLFCSVLLGVYGSLRTGSETRDENAAEERNNNPTLVGLWNLNLPLPNFMRQYVGSVPAEAQQTAEL</sequence>
<dbReference type="OrthoDB" id="161999at2759"/>
<evidence type="ECO:0000256" key="1">
    <source>
        <dbReference type="SAM" id="MobiDB-lite"/>
    </source>
</evidence>
<dbReference type="CDD" id="cd17057">
    <property type="entry name" value="Ubl_TMUB1_like"/>
    <property type="match status" value="1"/>
</dbReference>
<dbReference type="Gene3D" id="3.10.20.90">
    <property type="entry name" value="Phosphatidylinositol 3-kinase Catalytic Subunit, Chain A, domain 1"/>
    <property type="match status" value="1"/>
</dbReference>
<dbReference type="InterPro" id="IPR029071">
    <property type="entry name" value="Ubiquitin-like_domsf"/>
</dbReference>
<dbReference type="InterPro" id="IPR000626">
    <property type="entry name" value="Ubiquitin-like_dom"/>
</dbReference>
<feature type="compositionally biased region" description="Polar residues" evidence="1">
    <location>
        <begin position="73"/>
        <end position="86"/>
    </location>
</feature>
<keyword evidence="2" id="KW-1133">Transmembrane helix</keyword>
<keyword evidence="5" id="KW-1185">Reference proteome</keyword>
<dbReference type="SUPFAM" id="SSF54236">
    <property type="entry name" value="Ubiquitin-like"/>
    <property type="match status" value="1"/>
</dbReference>
<proteinExistence type="predicted"/>
<evidence type="ECO:0000256" key="2">
    <source>
        <dbReference type="SAM" id="Phobius"/>
    </source>
</evidence>
<protein>
    <recommendedName>
        <fullName evidence="3">Ubiquitin-like domain-containing protein</fullName>
    </recommendedName>
</protein>
<feature type="domain" description="Ubiquitin-like" evidence="3">
    <location>
        <begin position="112"/>
        <end position="188"/>
    </location>
</feature>
<feature type="transmembrane region" description="Helical" evidence="2">
    <location>
        <begin position="247"/>
        <end position="271"/>
    </location>
</feature>
<accession>A0A7R9BH97</accession>
<keyword evidence="2" id="KW-0812">Transmembrane</keyword>
<dbReference type="Proteomes" id="UP000678499">
    <property type="component" value="Unassembled WGS sequence"/>
</dbReference>
<evidence type="ECO:0000313" key="5">
    <source>
        <dbReference type="Proteomes" id="UP000678499"/>
    </source>
</evidence>
<dbReference type="EMBL" id="OA882312">
    <property type="protein sequence ID" value="CAD7274623.1"/>
    <property type="molecule type" value="Genomic_DNA"/>
</dbReference>
<dbReference type="Pfam" id="PF00240">
    <property type="entry name" value="ubiquitin"/>
    <property type="match status" value="1"/>
</dbReference>
<dbReference type="PROSITE" id="PS50053">
    <property type="entry name" value="UBIQUITIN_2"/>
    <property type="match status" value="1"/>
</dbReference>
<evidence type="ECO:0000259" key="3">
    <source>
        <dbReference type="PROSITE" id="PS50053"/>
    </source>
</evidence>
<evidence type="ECO:0000313" key="4">
    <source>
        <dbReference type="EMBL" id="CAD7274623.1"/>
    </source>
</evidence>
<dbReference type="EMBL" id="CAJPEX010000275">
    <property type="protein sequence ID" value="CAG0914775.1"/>
    <property type="molecule type" value="Genomic_DNA"/>
</dbReference>
<dbReference type="GO" id="GO:0036503">
    <property type="term" value="P:ERAD pathway"/>
    <property type="evidence" value="ECO:0007669"/>
    <property type="project" value="InterPro"/>
</dbReference>
<dbReference type="PANTHER" id="PTHR14557">
    <property type="entry name" value="PROTEIN C7ORF21"/>
    <property type="match status" value="1"/>
</dbReference>
<dbReference type="PANTHER" id="PTHR14557:SF5">
    <property type="entry name" value="UBIQUITIN-LIKE DOMAIN-CONTAINING PROTEIN"/>
    <property type="match status" value="1"/>
</dbReference>
<gene>
    <name evidence="4" type="ORF">NMOB1V02_LOCUS2449</name>
</gene>
<feature type="region of interest" description="Disordered" evidence="1">
    <location>
        <begin position="67"/>
        <end position="108"/>
    </location>
</feature>
<name>A0A7R9BH97_9CRUS</name>
<feature type="transmembrane region" description="Helical" evidence="2">
    <location>
        <begin position="12"/>
        <end position="29"/>
    </location>
</feature>
<organism evidence="4">
    <name type="scientific">Notodromas monacha</name>
    <dbReference type="NCBI Taxonomy" id="399045"/>
    <lineage>
        <taxon>Eukaryota</taxon>
        <taxon>Metazoa</taxon>
        <taxon>Ecdysozoa</taxon>
        <taxon>Arthropoda</taxon>
        <taxon>Crustacea</taxon>
        <taxon>Oligostraca</taxon>
        <taxon>Ostracoda</taxon>
        <taxon>Podocopa</taxon>
        <taxon>Podocopida</taxon>
        <taxon>Cypridocopina</taxon>
        <taxon>Cypridoidea</taxon>
        <taxon>Cyprididae</taxon>
        <taxon>Notodromas</taxon>
    </lineage>
</organism>
<keyword evidence="2" id="KW-0472">Membrane</keyword>
<feature type="transmembrane region" description="Helical" evidence="2">
    <location>
        <begin position="222"/>
        <end position="241"/>
    </location>
</feature>
<dbReference type="InterPro" id="IPR040352">
    <property type="entry name" value="TMUB1/2"/>
</dbReference>